<dbReference type="SMART" id="SM00320">
    <property type="entry name" value="WD40"/>
    <property type="match status" value="9"/>
</dbReference>
<dbReference type="InterPro" id="IPR019775">
    <property type="entry name" value="WD40_repeat_CS"/>
</dbReference>
<dbReference type="Pfam" id="PF00400">
    <property type="entry name" value="WD40"/>
    <property type="match status" value="4"/>
</dbReference>
<evidence type="ECO:0000256" key="1">
    <source>
        <dbReference type="ARBA" id="ARBA00022574"/>
    </source>
</evidence>
<dbReference type="SUPFAM" id="SSF50969">
    <property type="entry name" value="YVTN repeat-like/Quinoprotein amine dehydrogenase"/>
    <property type="match status" value="1"/>
</dbReference>
<dbReference type="CDD" id="cd00200">
    <property type="entry name" value="WD40"/>
    <property type="match status" value="1"/>
</dbReference>
<dbReference type="InterPro" id="IPR020472">
    <property type="entry name" value="WD40_PAC1"/>
</dbReference>
<feature type="repeat" description="WD" evidence="3">
    <location>
        <begin position="241"/>
        <end position="275"/>
    </location>
</feature>
<dbReference type="InterPro" id="IPR011047">
    <property type="entry name" value="Quinoprotein_ADH-like_sf"/>
</dbReference>
<dbReference type="PANTHER" id="PTHR19848">
    <property type="entry name" value="WD40 REPEAT PROTEIN"/>
    <property type="match status" value="1"/>
</dbReference>
<proteinExistence type="predicted"/>
<sequence length="434" mass="47483">MIWKVDEPQRPTHQIILSGETQEVTFSPDGQRVIVAGYGDVTVVDPIAGTTLFRFNPYQNFKQYITTIRVSPSGTELALGGDGGFMRLYSMERGIEAKALKPTDRMPSDYSFTPETAFSPDGNTVATSGYNNSNIYLWEPNTGVLKDTISGKYSRPDGLTFSTDGSSLLTGSEDGFIRTIDLKTHDVTTERVVDGQPVHQLTPSPDGQWFAFATRDSGEDPQAITTIGLWNRNTSKLEARLKGHRREVLALAFHPTRPFLASASYDTTARLWDLSHPGEFKDLAGHAGSVTSIAFSSDGRLLATASRDGYVRIFDGDTGAPVTTLRASNQYVEAVTFTSSANLLVASGTGGTTMWTTTSWTRLPRLIGHEDNWVQTASTDPGGRWLLTTSQDAWMKLWDLKAVGAFMKMSPADILTETMARTGRRPLSNSEQGL</sequence>
<dbReference type="InterPro" id="IPR011044">
    <property type="entry name" value="Quino_amine_DH_bsu"/>
</dbReference>
<dbReference type="InterPro" id="IPR015943">
    <property type="entry name" value="WD40/YVTN_repeat-like_dom_sf"/>
</dbReference>
<evidence type="ECO:0000256" key="2">
    <source>
        <dbReference type="ARBA" id="ARBA00022737"/>
    </source>
</evidence>
<protein>
    <submittedName>
        <fullName evidence="4">WD40 repeat-containing protein</fullName>
    </submittedName>
</protein>
<dbReference type="EMBL" id="JH719381">
    <property type="protein sequence ID" value="EJB08248.1"/>
    <property type="molecule type" value="Genomic_DNA"/>
</dbReference>
<dbReference type="PROSITE" id="PS00678">
    <property type="entry name" value="WD_REPEATS_1"/>
    <property type="match status" value="2"/>
</dbReference>
<evidence type="ECO:0000256" key="3">
    <source>
        <dbReference type="PROSITE-ProRule" id="PRU00221"/>
    </source>
</evidence>
<dbReference type="PROSITE" id="PS50294">
    <property type="entry name" value="WD_REPEATS_REGION"/>
    <property type="match status" value="2"/>
</dbReference>
<dbReference type="PANTHER" id="PTHR19848:SF8">
    <property type="entry name" value="F-BOX AND WD REPEAT DOMAIN CONTAINING 7"/>
    <property type="match status" value="1"/>
</dbReference>
<evidence type="ECO:0000313" key="5">
    <source>
        <dbReference type="Proteomes" id="UP000005092"/>
    </source>
</evidence>
<evidence type="ECO:0000313" key="4">
    <source>
        <dbReference type="EMBL" id="EJB08248.1"/>
    </source>
</evidence>
<dbReference type="HOGENOM" id="CLU_000288_57_32_5"/>
<feature type="repeat" description="WD" evidence="3">
    <location>
        <begin position="283"/>
        <end position="324"/>
    </location>
</feature>
<dbReference type="AlphaFoldDB" id="J0HCT3"/>
<dbReference type="InterPro" id="IPR001680">
    <property type="entry name" value="WD40_rpt"/>
</dbReference>
<feature type="repeat" description="WD" evidence="3">
    <location>
        <begin position="367"/>
        <end position="401"/>
    </location>
</feature>
<reference evidence="4 5" key="1">
    <citation type="submission" date="2012-02" db="EMBL/GenBank/DDBJ databases">
        <title>Improved High-Quality Draft Sequence of Rhizobium leguminosarum bv. trifolii WSM597.</title>
        <authorList>
            <consortium name="US DOE Joint Genome Institute"/>
            <person name="Lucas S."/>
            <person name="Han J."/>
            <person name="Lapidus A."/>
            <person name="Cheng J.-F."/>
            <person name="Goodwin L."/>
            <person name="Pitluck S."/>
            <person name="Peters L."/>
            <person name="Ovchinnikova G."/>
            <person name="Held B."/>
            <person name="Detter J.C."/>
            <person name="Han C."/>
            <person name="Tapia R."/>
            <person name="Land M."/>
            <person name="Hauser L."/>
            <person name="Kyrpides N."/>
            <person name="Ivanova N."/>
            <person name="Pagani I."/>
            <person name="Brau L."/>
            <person name="Yates R."/>
            <person name="O'Hara G."/>
            <person name="Rui T."/>
            <person name="Howieson J."/>
            <person name="Reeve W."/>
            <person name="Woyke T."/>
        </authorList>
    </citation>
    <scope>NUCLEOTIDE SEQUENCE [LARGE SCALE GENOMIC DNA]</scope>
    <source>
        <strain evidence="4 5">WSM597</strain>
    </source>
</reference>
<organism evidence="4 5">
    <name type="scientific">Rhizobium leguminosarum bv. trifolii WSM597</name>
    <dbReference type="NCBI Taxonomy" id="754764"/>
    <lineage>
        <taxon>Bacteria</taxon>
        <taxon>Pseudomonadati</taxon>
        <taxon>Pseudomonadota</taxon>
        <taxon>Alphaproteobacteria</taxon>
        <taxon>Hyphomicrobiales</taxon>
        <taxon>Rhizobiaceae</taxon>
        <taxon>Rhizobium/Agrobacterium group</taxon>
        <taxon>Rhizobium</taxon>
    </lineage>
</organism>
<dbReference type="PRINTS" id="PR00320">
    <property type="entry name" value="GPROTEINBRPT"/>
</dbReference>
<keyword evidence="2" id="KW-0677">Repeat</keyword>
<dbReference type="Gene3D" id="2.130.10.10">
    <property type="entry name" value="YVTN repeat-like/Quinoprotein amine dehydrogenase"/>
    <property type="match status" value="2"/>
</dbReference>
<accession>J0HCT3</accession>
<name>J0HCT3_RHILT</name>
<dbReference type="PROSITE" id="PS50082">
    <property type="entry name" value="WD_REPEATS_2"/>
    <property type="match status" value="3"/>
</dbReference>
<dbReference type="Proteomes" id="UP000005092">
    <property type="component" value="Unassembled WGS sequence"/>
</dbReference>
<dbReference type="SUPFAM" id="SSF50998">
    <property type="entry name" value="Quinoprotein alcohol dehydrogenase-like"/>
    <property type="match status" value="1"/>
</dbReference>
<gene>
    <name evidence="4" type="ORF">Rleg9DRAFT_7285</name>
</gene>
<keyword evidence="1 3" id="KW-0853">WD repeat</keyword>